<dbReference type="GO" id="GO:0030494">
    <property type="term" value="P:bacteriochlorophyll biosynthetic process"/>
    <property type="evidence" value="ECO:0007669"/>
    <property type="project" value="UniProtKB-UniPathway"/>
</dbReference>
<dbReference type="EC" id="6.6.1.1" evidence="8"/>
<evidence type="ECO:0000256" key="9">
    <source>
        <dbReference type="SAM" id="MobiDB-lite"/>
    </source>
</evidence>
<feature type="region of interest" description="Disordered" evidence="9">
    <location>
        <begin position="355"/>
        <end position="387"/>
    </location>
</feature>
<dbReference type="NCBIfam" id="TIGR02031">
    <property type="entry name" value="BchD-ChlD"/>
    <property type="match status" value="1"/>
</dbReference>
<dbReference type="SUPFAM" id="SSF53300">
    <property type="entry name" value="vWA-like"/>
    <property type="match status" value="1"/>
</dbReference>
<dbReference type="PANTHER" id="PTHR43473:SF2">
    <property type="entry name" value="MAGNESIUM-CHELATASE SUBUNIT CHLD, CHLOROPLASTIC"/>
    <property type="match status" value="1"/>
</dbReference>
<evidence type="ECO:0000256" key="5">
    <source>
        <dbReference type="ARBA" id="ARBA00022840"/>
    </source>
</evidence>
<dbReference type="GO" id="GO:0005524">
    <property type="term" value="F:ATP binding"/>
    <property type="evidence" value="ECO:0007669"/>
    <property type="project" value="UniProtKB-UniRule"/>
</dbReference>
<protein>
    <recommendedName>
        <fullName evidence="8">Mg-protoporphyrin IX chelatase</fullName>
        <ecNumber evidence="8">6.6.1.1</ecNumber>
    </recommendedName>
</protein>
<keyword evidence="2 8" id="KW-0602">Photosynthesis</keyword>
<evidence type="ECO:0000256" key="8">
    <source>
        <dbReference type="RuleBase" id="RU362087"/>
    </source>
</evidence>
<dbReference type="InterPro" id="IPR002035">
    <property type="entry name" value="VWF_A"/>
</dbReference>
<evidence type="ECO:0000313" key="11">
    <source>
        <dbReference type="EMBL" id="MBB4265903.1"/>
    </source>
</evidence>
<feature type="region of interest" description="Disordered" evidence="9">
    <location>
        <begin position="286"/>
        <end position="324"/>
    </location>
</feature>
<dbReference type="GO" id="GO:0015979">
    <property type="term" value="P:photosynthesis"/>
    <property type="evidence" value="ECO:0007669"/>
    <property type="project" value="UniProtKB-UniRule"/>
</dbReference>
<keyword evidence="12" id="KW-1185">Reference proteome</keyword>
<comment type="similarity">
    <text evidence="1 8">Belongs to the Mg-chelatase subunits D/I family.</text>
</comment>
<comment type="caution">
    <text evidence="11">The sequence shown here is derived from an EMBL/GenBank/DDBJ whole genome shotgun (WGS) entry which is preliminary data.</text>
</comment>
<name>A0A7W6RDI4_9PROT</name>
<organism evidence="11 12">
    <name type="scientific">Roseospira visakhapatnamensis</name>
    <dbReference type="NCBI Taxonomy" id="390880"/>
    <lineage>
        <taxon>Bacteria</taxon>
        <taxon>Pseudomonadati</taxon>
        <taxon>Pseudomonadota</taxon>
        <taxon>Alphaproteobacteria</taxon>
        <taxon>Rhodospirillales</taxon>
        <taxon>Rhodospirillaceae</taxon>
        <taxon>Roseospira</taxon>
    </lineage>
</organism>
<dbReference type="Pfam" id="PF17863">
    <property type="entry name" value="AAA_lid_2"/>
    <property type="match status" value="1"/>
</dbReference>
<keyword evidence="6 8" id="KW-0149">Chlorophyll biosynthesis</keyword>
<dbReference type="AlphaFoldDB" id="A0A7W6RDI4"/>
<gene>
    <name evidence="11" type="ORF">GGD89_001528</name>
</gene>
<evidence type="ECO:0000256" key="7">
    <source>
        <dbReference type="ARBA" id="ARBA00048693"/>
    </source>
</evidence>
<accession>A0A7W6RDI4</accession>
<comment type="pathway">
    <text evidence="8">Porphyrin-containing compound metabolism; bacteriochlorophyll biosynthesis.</text>
</comment>
<dbReference type="NCBIfam" id="NF009943">
    <property type="entry name" value="PRK13406.1"/>
    <property type="match status" value="1"/>
</dbReference>
<sequence>MTTSAASPRVPGPAPAAPMAAQAAEDGSAVDPWTDAALVAALVAVDPVGCGGVAIRAMPGPARDAWMALLRALLPDGTPWRRIPVHVSDERLLGGLDLTATLHAGRPVAERGILVEADGGIVILAMAERVAPAVAAKVGMVVDHGAVRVEREGITAVTPTRFGVIALDESMGPEEAPHDALMDRLAFHMRLDGLRYTEVGDGDDPLFDRDQVIDACQRLAAVTLPDKAIEALCGAALAMGVPSMRAPLFALRVARAAAALDRRDAISDEDLRLAARLVLAPRATMIPQQPEPPPEEQPPEDQPPPPPDQDSSDQDRDEQDPQDQMDKPLEDMILEAAQAFIPPNLLERLTAAAERKRRSGMLGRSGAQRKTLTRGRPVGSRPGDPRAGARLALIDTLRSAAPWQPLRRQEAARLMAAAGTDRPLPRVLVRRDDFRITRFKRRAQSTIIFVVDASGSAAMARLGEAKGAVELLLADCYARRDQVALIAFRGRGAETLLPPTRSLARAKKRLAGFPGGGGTPLAAGIEAAHVMAEVARTRGETPSVVIMTDGRANVTLEGIGGRARAEEEAKAAAEQMRAIGVSTLVVDVSLRPHPKAEALAKAMGATYLPLPRGDARSLSAAAQGAASAGKD</sequence>
<keyword evidence="3 8" id="KW-0436">Ligase</keyword>
<reference evidence="11 12" key="1">
    <citation type="submission" date="2020-08" db="EMBL/GenBank/DDBJ databases">
        <title>Genome sequencing of Purple Non-Sulfur Bacteria from various extreme environments.</title>
        <authorList>
            <person name="Mayer M."/>
        </authorList>
    </citation>
    <scope>NUCLEOTIDE SEQUENCE [LARGE SCALE GENOMIC DNA]</scope>
    <source>
        <strain evidence="11 12">JA131</strain>
    </source>
</reference>
<comment type="catalytic activity">
    <reaction evidence="7 8">
        <text>protoporphyrin IX + Mg(2+) + ATP + H2O = Mg-protoporphyrin IX + ADP + phosphate + 3 H(+)</text>
        <dbReference type="Rhea" id="RHEA:13961"/>
        <dbReference type="ChEBI" id="CHEBI:15377"/>
        <dbReference type="ChEBI" id="CHEBI:15378"/>
        <dbReference type="ChEBI" id="CHEBI:18420"/>
        <dbReference type="ChEBI" id="CHEBI:30616"/>
        <dbReference type="ChEBI" id="CHEBI:43474"/>
        <dbReference type="ChEBI" id="CHEBI:57306"/>
        <dbReference type="ChEBI" id="CHEBI:60492"/>
        <dbReference type="ChEBI" id="CHEBI:456216"/>
        <dbReference type="EC" id="6.6.1.1"/>
    </reaction>
</comment>
<dbReference type="PANTHER" id="PTHR43473">
    <property type="entry name" value="MAGNESIUM-CHELATASE SUBUNIT CHLD, CHLOROPLASTIC"/>
    <property type="match status" value="1"/>
</dbReference>
<keyword evidence="5 8" id="KW-0067">ATP-binding</keyword>
<dbReference type="Pfam" id="PF13519">
    <property type="entry name" value="VWA_2"/>
    <property type="match status" value="1"/>
</dbReference>
<feature type="region of interest" description="Disordered" evidence="9">
    <location>
        <begin position="1"/>
        <end position="26"/>
    </location>
</feature>
<dbReference type="RefSeq" id="WP_184043730.1">
    <property type="nucleotide sequence ID" value="NZ_JACIGK010000009.1"/>
</dbReference>
<dbReference type="Gene3D" id="3.40.50.300">
    <property type="entry name" value="P-loop containing nucleotide triphosphate hydrolases"/>
    <property type="match status" value="1"/>
</dbReference>
<evidence type="ECO:0000313" key="12">
    <source>
        <dbReference type="Proteomes" id="UP000554286"/>
    </source>
</evidence>
<dbReference type="UniPathway" id="UPA00669"/>
<dbReference type="InterPro" id="IPR036465">
    <property type="entry name" value="vWFA_dom_sf"/>
</dbReference>
<evidence type="ECO:0000256" key="4">
    <source>
        <dbReference type="ARBA" id="ARBA00022741"/>
    </source>
</evidence>
<feature type="domain" description="VWFA" evidence="10">
    <location>
        <begin position="446"/>
        <end position="589"/>
    </location>
</feature>
<keyword evidence="8" id="KW-0077">Bacteriochlorophyll biosynthesis</keyword>
<dbReference type="EMBL" id="JACIGK010000009">
    <property type="protein sequence ID" value="MBB4265903.1"/>
    <property type="molecule type" value="Genomic_DNA"/>
</dbReference>
<dbReference type="InterPro" id="IPR011776">
    <property type="entry name" value="Mg_chelatase_ATPase-dsu"/>
</dbReference>
<dbReference type="InterPro" id="IPR041628">
    <property type="entry name" value="ChlI/MoxR_AAA_lid"/>
</dbReference>
<comment type="function">
    <text evidence="8">Involved in bacteriochlorophyll biosynthesis; introduces a magnesium ion into protoporphyrin IX to yield Mg-protoporphyrin IX.</text>
</comment>
<dbReference type="SMART" id="SM00327">
    <property type="entry name" value="VWA"/>
    <property type="match status" value="1"/>
</dbReference>
<proteinExistence type="inferred from homology"/>
<dbReference type="Gene3D" id="3.40.50.410">
    <property type="entry name" value="von Willebrand factor, type A domain"/>
    <property type="match status" value="1"/>
</dbReference>
<evidence type="ECO:0000256" key="6">
    <source>
        <dbReference type="ARBA" id="ARBA00023171"/>
    </source>
</evidence>
<dbReference type="GO" id="GO:0016851">
    <property type="term" value="F:magnesium chelatase activity"/>
    <property type="evidence" value="ECO:0007669"/>
    <property type="project" value="UniProtKB-UniRule"/>
</dbReference>
<evidence type="ECO:0000256" key="2">
    <source>
        <dbReference type="ARBA" id="ARBA00022531"/>
    </source>
</evidence>
<feature type="compositionally biased region" description="Acidic residues" evidence="9">
    <location>
        <begin position="310"/>
        <end position="323"/>
    </location>
</feature>
<evidence type="ECO:0000256" key="3">
    <source>
        <dbReference type="ARBA" id="ARBA00022598"/>
    </source>
</evidence>
<dbReference type="InterPro" id="IPR027417">
    <property type="entry name" value="P-loop_NTPase"/>
</dbReference>
<dbReference type="SUPFAM" id="SSF52540">
    <property type="entry name" value="P-loop containing nucleoside triphosphate hydrolases"/>
    <property type="match status" value="1"/>
</dbReference>
<evidence type="ECO:0000256" key="1">
    <source>
        <dbReference type="ARBA" id="ARBA00005799"/>
    </source>
</evidence>
<dbReference type="Proteomes" id="UP000554286">
    <property type="component" value="Unassembled WGS sequence"/>
</dbReference>
<evidence type="ECO:0000259" key="10">
    <source>
        <dbReference type="PROSITE" id="PS50234"/>
    </source>
</evidence>
<dbReference type="Gene3D" id="1.10.8.80">
    <property type="entry name" value="Magnesium chelatase subunit I, C-Terminal domain"/>
    <property type="match status" value="1"/>
</dbReference>
<keyword evidence="4 8" id="KW-0547">Nucleotide-binding</keyword>
<dbReference type="PROSITE" id="PS50234">
    <property type="entry name" value="VWFA"/>
    <property type="match status" value="1"/>
</dbReference>